<comment type="caution">
    <text evidence="3">The sequence shown here is derived from an EMBL/GenBank/DDBJ whole genome shotgun (WGS) entry which is preliminary data.</text>
</comment>
<name>A0A919PUW0_9ACTN</name>
<protein>
    <recommendedName>
        <fullName evidence="2">Laminin G domain-containing protein</fullName>
    </recommendedName>
</protein>
<dbReference type="Gene3D" id="2.60.120.200">
    <property type="match status" value="1"/>
</dbReference>
<feature type="domain" description="Laminin G" evidence="2">
    <location>
        <begin position="89"/>
        <end position="243"/>
    </location>
</feature>
<gene>
    <name evidence="3" type="ORF">Dsi01nite_081880</name>
</gene>
<keyword evidence="1" id="KW-0732">Signal</keyword>
<keyword evidence="4" id="KW-1185">Reference proteome</keyword>
<dbReference type="InterPro" id="IPR001791">
    <property type="entry name" value="Laminin_G"/>
</dbReference>
<evidence type="ECO:0000313" key="4">
    <source>
        <dbReference type="Proteomes" id="UP000660611"/>
    </source>
</evidence>
<feature type="chain" id="PRO_5037414751" description="Laminin G domain-containing protein" evidence="1">
    <location>
        <begin position="29"/>
        <end position="243"/>
    </location>
</feature>
<dbReference type="Pfam" id="PF02210">
    <property type="entry name" value="Laminin_G_2"/>
    <property type="match status" value="1"/>
</dbReference>
<accession>A0A919PUW0</accession>
<feature type="signal peptide" evidence="1">
    <location>
        <begin position="1"/>
        <end position="28"/>
    </location>
</feature>
<dbReference type="EMBL" id="BONQ01000128">
    <property type="protein sequence ID" value="GIG50147.1"/>
    <property type="molecule type" value="Genomic_DNA"/>
</dbReference>
<dbReference type="Proteomes" id="UP000660611">
    <property type="component" value="Unassembled WGS sequence"/>
</dbReference>
<dbReference type="RefSeq" id="WP_203851795.1">
    <property type="nucleotide sequence ID" value="NZ_BAAAVW010000014.1"/>
</dbReference>
<reference evidence="3" key="1">
    <citation type="submission" date="2021-01" db="EMBL/GenBank/DDBJ databases">
        <title>Whole genome shotgun sequence of Dactylosporangium siamense NBRC 106093.</title>
        <authorList>
            <person name="Komaki H."/>
            <person name="Tamura T."/>
        </authorList>
    </citation>
    <scope>NUCLEOTIDE SEQUENCE</scope>
    <source>
        <strain evidence="3">NBRC 106093</strain>
    </source>
</reference>
<evidence type="ECO:0000313" key="3">
    <source>
        <dbReference type="EMBL" id="GIG50147.1"/>
    </source>
</evidence>
<organism evidence="3 4">
    <name type="scientific">Dactylosporangium siamense</name>
    <dbReference type="NCBI Taxonomy" id="685454"/>
    <lineage>
        <taxon>Bacteria</taxon>
        <taxon>Bacillati</taxon>
        <taxon>Actinomycetota</taxon>
        <taxon>Actinomycetes</taxon>
        <taxon>Micromonosporales</taxon>
        <taxon>Micromonosporaceae</taxon>
        <taxon>Dactylosporangium</taxon>
    </lineage>
</organism>
<dbReference type="InterPro" id="IPR013320">
    <property type="entry name" value="ConA-like_dom_sf"/>
</dbReference>
<evidence type="ECO:0000256" key="1">
    <source>
        <dbReference type="SAM" id="SignalP"/>
    </source>
</evidence>
<dbReference type="PROSITE" id="PS50025">
    <property type="entry name" value="LAM_G_DOMAIN"/>
    <property type="match status" value="1"/>
</dbReference>
<sequence>MVSLTPGRRILVVAATAAALTGGSTVLATSAGASTGYYPVATWSMNEGSGAHTMIDTSGNGQHGAIGNEVVTDVGVRGATGYRFTRLQPDRPPAHPRHLVTVADSSALDPGSRDYAVTIRLRTTYQFGNIIQKGQATASGGNFKFQIPNGIVQCLFRGSNGTIIVQASRRINDGWWHVVRCERTGSGVALTVDGRTVARRGGWTGPISNGWPLSIGGKTDCDQRDVGCDYYAGDIDWVEIEAR</sequence>
<dbReference type="SUPFAM" id="SSF49899">
    <property type="entry name" value="Concanavalin A-like lectins/glucanases"/>
    <property type="match status" value="1"/>
</dbReference>
<dbReference type="AlphaFoldDB" id="A0A919PUW0"/>
<evidence type="ECO:0000259" key="2">
    <source>
        <dbReference type="PROSITE" id="PS50025"/>
    </source>
</evidence>
<proteinExistence type="predicted"/>